<dbReference type="Proteomes" id="UP000308901">
    <property type="component" value="Unassembled WGS sequence"/>
</dbReference>
<dbReference type="Gene3D" id="1.10.760.10">
    <property type="entry name" value="Cytochrome c-like domain"/>
    <property type="match status" value="1"/>
</dbReference>
<dbReference type="GO" id="GO:0009055">
    <property type="term" value="F:electron transfer activity"/>
    <property type="evidence" value="ECO:0007669"/>
    <property type="project" value="InterPro"/>
</dbReference>
<dbReference type="RefSeq" id="WP_138151049.1">
    <property type="nucleotide sequence ID" value="NZ_CBDDKQ010000002.1"/>
</dbReference>
<comment type="caution">
    <text evidence="7">The sequence shown here is derived from an EMBL/GenBank/DDBJ whole genome shotgun (WGS) entry which is preliminary data.</text>
</comment>
<sequence>MRLILSVIFLSSLLFSATKNTLDNSFITRFEYGAMLYENPRGVGCISCHKKGDKPVIIAKYKEKDKKTKKLVEKSIIAPAINNVSYEVFIDKMTADKTDSKVMPTYFLTKEELDSLFFYIKRLNKK</sequence>
<dbReference type="PROSITE" id="PS51007">
    <property type="entry name" value="CYTC"/>
    <property type="match status" value="1"/>
</dbReference>
<keyword evidence="3 4" id="KW-0408">Iron</keyword>
<dbReference type="OrthoDB" id="5328547at2"/>
<keyword evidence="1 4" id="KW-0349">Heme</keyword>
<evidence type="ECO:0000256" key="3">
    <source>
        <dbReference type="ARBA" id="ARBA00023004"/>
    </source>
</evidence>
<dbReference type="Pfam" id="PF00034">
    <property type="entry name" value="Cytochrom_C"/>
    <property type="match status" value="1"/>
</dbReference>
<evidence type="ECO:0000256" key="1">
    <source>
        <dbReference type="ARBA" id="ARBA00022617"/>
    </source>
</evidence>
<reference evidence="7 8" key="1">
    <citation type="submission" date="2019-05" db="EMBL/GenBank/DDBJ databases">
        <title>Arcobacter sp. nov., isolated from sea sediment.</title>
        <authorList>
            <person name="Kim W."/>
        </authorList>
    </citation>
    <scope>NUCLEOTIDE SEQUENCE [LARGE SCALE GENOMIC DNA]</scope>
    <source>
        <strain evidence="7 8">CAU 1517</strain>
    </source>
</reference>
<dbReference type="EMBL" id="VANU01000001">
    <property type="protein sequence ID" value="TLP40718.1"/>
    <property type="molecule type" value="Genomic_DNA"/>
</dbReference>
<dbReference type="InterPro" id="IPR009056">
    <property type="entry name" value="Cyt_c-like_dom"/>
</dbReference>
<keyword evidence="2 4" id="KW-0479">Metal-binding</keyword>
<dbReference type="InterPro" id="IPR036909">
    <property type="entry name" value="Cyt_c-like_dom_sf"/>
</dbReference>
<evidence type="ECO:0000256" key="2">
    <source>
        <dbReference type="ARBA" id="ARBA00022723"/>
    </source>
</evidence>
<feature type="signal peptide" evidence="5">
    <location>
        <begin position="1"/>
        <end position="16"/>
    </location>
</feature>
<dbReference type="AlphaFoldDB" id="A0A5R8Y424"/>
<dbReference type="SUPFAM" id="SSF46626">
    <property type="entry name" value="Cytochrome c"/>
    <property type="match status" value="1"/>
</dbReference>
<dbReference type="GO" id="GO:0046872">
    <property type="term" value="F:metal ion binding"/>
    <property type="evidence" value="ECO:0007669"/>
    <property type="project" value="UniProtKB-KW"/>
</dbReference>
<evidence type="ECO:0000256" key="5">
    <source>
        <dbReference type="SAM" id="SignalP"/>
    </source>
</evidence>
<keyword evidence="8" id="KW-1185">Reference proteome</keyword>
<gene>
    <name evidence="7" type="ORF">FDK22_01510</name>
</gene>
<evidence type="ECO:0000259" key="6">
    <source>
        <dbReference type="PROSITE" id="PS51007"/>
    </source>
</evidence>
<evidence type="ECO:0000313" key="7">
    <source>
        <dbReference type="EMBL" id="TLP40718.1"/>
    </source>
</evidence>
<proteinExistence type="predicted"/>
<dbReference type="GO" id="GO:0020037">
    <property type="term" value="F:heme binding"/>
    <property type="evidence" value="ECO:0007669"/>
    <property type="project" value="InterPro"/>
</dbReference>
<evidence type="ECO:0000256" key="4">
    <source>
        <dbReference type="PROSITE-ProRule" id="PRU00433"/>
    </source>
</evidence>
<protein>
    <submittedName>
        <fullName evidence="7">Cytochrome C oxidase subunit III</fullName>
    </submittedName>
</protein>
<feature type="domain" description="Cytochrome c" evidence="6">
    <location>
        <begin position="28"/>
        <end position="124"/>
    </location>
</feature>
<keyword evidence="5" id="KW-0732">Signal</keyword>
<accession>A0A5R8Y424</accession>
<name>A0A5R8Y424_9BACT</name>
<feature type="chain" id="PRO_5024421640" evidence="5">
    <location>
        <begin position="17"/>
        <end position="126"/>
    </location>
</feature>
<organism evidence="7 8">
    <name type="scientific">Arcobacter arenosus</name>
    <dbReference type="NCBI Taxonomy" id="2576037"/>
    <lineage>
        <taxon>Bacteria</taxon>
        <taxon>Pseudomonadati</taxon>
        <taxon>Campylobacterota</taxon>
        <taxon>Epsilonproteobacteria</taxon>
        <taxon>Campylobacterales</taxon>
        <taxon>Arcobacteraceae</taxon>
        <taxon>Arcobacter</taxon>
    </lineage>
</organism>
<evidence type="ECO:0000313" key="8">
    <source>
        <dbReference type="Proteomes" id="UP000308901"/>
    </source>
</evidence>